<evidence type="ECO:0000259" key="1">
    <source>
        <dbReference type="Pfam" id="PF07969"/>
    </source>
</evidence>
<gene>
    <name evidence="2" type="ORF">GA0074695_4290</name>
</gene>
<reference evidence="3" key="1">
    <citation type="submission" date="2016-06" db="EMBL/GenBank/DDBJ databases">
        <authorList>
            <person name="Varghese N."/>
            <person name="Submissions Spin"/>
        </authorList>
    </citation>
    <scope>NUCLEOTIDE SEQUENCE [LARGE SCALE GENOMIC DNA]</scope>
    <source>
        <strain evidence="3">DSM 43909</strain>
    </source>
</reference>
<dbReference type="PROSITE" id="PS51318">
    <property type="entry name" value="TAT"/>
    <property type="match status" value="1"/>
</dbReference>
<dbReference type="Pfam" id="PF07969">
    <property type="entry name" value="Amidohydro_3"/>
    <property type="match status" value="1"/>
</dbReference>
<dbReference type="SUPFAM" id="SSF51556">
    <property type="entry name" value="Metallo-dependent hydrolases"/>
    <property type="match status" value="1"/>
</dbReference>
<proteinExistence type="predicted"/>
<dbReference type="InterPro" id="IPR033932">
    <property type="entry name" value="YtcJ-like"/>
</dbReference>
<dbReference type="InterPro" id="IPR011059">
    <property type="entry name" value="Metal-dep_hydrolase_composite"/>
</dbReference>
<dbReference type="Gene3D" id="2.30.40.10">
    <property type="entry name" value="Urease, subunit C, domain 1"/>
    <property type="match status" value="1"/>
</dbReference>
<dbReference type="AlphaFoldDB" id="A0A1C4YHP7"/>
<dbReference type="OrthoDB" id="3173428at2"/>
<dbReference type="InterPro" id="IPR006311">
    <property type="entry name" value="TAT_signal"/>
</dbReference>
<sequence length="579" mass="61210">MCDACATPPPGPTVTRAQVLKMLGIGVGAAVLPASLTGTAQAAAPASGTRQGPLLLDNVRGYTLTRKGLREFTSLLIAPNGKVAGLDASAGRGVRRINGKGRLVLPGMHDAHGHIWNYGALASELDLSGTRSLAEAQQALAAYAAANPDLAWITGRGWNQVIWGLGRFPTAADLDLVVGDRPVWLVRVDGHAGVANTAALTLAGITRDTPDPAGGQIIRDADGNPTGTLVDTAMSYVSSRIPAPTIEDVRRRALVAQAKLNAVGITSVSDASTSTDGYVVLRELAGAGELTMRVNAFLSWEAFNEIGAAVRTDSFAADMLRVRTVKLVADGALGSRGAALLQPYSDDPSTSGLMRITPEEMNNRVAAVVAAGYQAAIHAIGDRGNRAVLDAFDRAFRTAGDQGLRHRIEHAQVVALDDIPRFKQLGLVASMQPVHATDDMNMAEDRVGPERIKGAYAWRKMLDQGTVIASGSDFPVSSALPFEGLHAAVTRTDREGRPAGGWYSEEAMTPVEALRSFTLDAAYAAHQEKVLGSLEPGKWADFVIADMDPFNLPANRAMWQTTVLQTWVGGQRVGEYGDL</sequence>
<dbReference type="Gene3D" id="3.10.310.70">
    <property type="match status" value="1"/>
</dbReference>
<dbReference type="Gene3D" id="3.20.20.140">
    <property type="entry name" value="Metal-dependent hydrolases"/>
    <property type="match status" value="1"/>
</dbReference>
<dbReference type="SUPFAM" id="SSF51338">
    <property type="entry name" value="Composite domain of metallo-dependent hydrolases"/>
    <property type="match status" value="1"/>
</dbReference>
<organism evidence="2 3">
    <name type="scientific">Micromonospora viridifaciens</name>
    <dbReference type="NCBI Taxonomy" id="1881"/>
    <lineage>
        <taxon>Bacteria</taxon>
        <taxon>Bacillati</taxon>
        <taxon>Actinomycetota</taxon>
        <taxon>Actinomycetes</taxon>
        <taxon>Micromonosporales</taxon>
        <taxon>Micromonosporaceae</taxon>
        <taxon>Micromonospora</taxon>
    </lineage>
</organism>
<protein>
    <recommendedName>
        <fullName evidence="1">Amidohydrolase 3 domain-containing protein</fullName>
    </recommendedName>
</protein>
<accession>A0A1C4YHP7</accession>
<keyword evidence="3" id="KW-1185">Reference proteome</keyword>
<dbReference type="InterPro" id="IPR013108">
    <property type="entry name" value="Amidohydro_3"/>
</dbReference>
<dbReference type="PANTHER" id="PTHR22642">
    <property type="entry name" value="IMIDAZOLONEPROPIONASE"/>
    <property type="match status" value="1"/>
</dbReference>
<dbReference type="GO" id="GO:0016810">
    <property type="term" value="F:hydrolase activity, acting on carbon-nitrogen (but not peptide) bonds"/>
    <property type="evidence" value="ECO:0007669"/>
    <property type="project" value="InterPro"/>
</dbReference>
<feature type="domain" description="Amidohydrolase 3" evidence="1">
    <location>
        <begin position="97"/>
        <end position="573"/>
    </location>
</feature>
<dbReference type="CDD" id="cd01300">
    <property type="entry name" value="YtcJ_like"/>
    <property type="match status" value="1"/>
</dbReference>
<dbReference type="Proteomes" id="UP000198242">
    <property type="component" value="Chromosome I"/>
</dbReference>
<evidence type="ECO:0000313" key="2">
    <source>
        <dbReference type="EMBL" id="SCF20166.1"/>
    </source>
</evidence>
<evidence type="ECO:0000313" key="3">
    <source>
        <dbReference type="Proteomes" id="UP000198242"/>
    </source>
</evidence>
<dbReference type="PANTHER" id="PTHR22642:SF2">
    <property type="entry name" value="PROTEIN LONG AFTER FAR-RED 3"/>
    <property type="match status" value="1"/>
</dbReference>
<dbReference type="InterPro" id="IPR032466">
    <property type="entry name" value="Metal_Hydrolase"/>
</dbReference>
<dbReference type="EMBL" id="LT607411">
    <property type="protein sequence ID" value="SCF20166.1"/>
    <property type="molecule type" value="Genomic_DNA"/>
</dbReference>
<name>A0A1C4YHP7_MICVI</name>